<dbReference type="Gene3D" id="1.10.287.470">
    <property type="entry name" value="Helix hairpin bin"/>
    <property type="match status" value="1"/>
</dbReference>
<dbReference type="InterPro" id="IPR006143">
    <property type="entry name" value="RND_pump_MFP"/>
</dbReference>
<proteinExistence type="inferred from homology"/>
<evidence type="ECO:0000259" key="6">
    <source>
        <dbReference type="Pfam" id="PF25876"/>
    </source>
</evidence>
<keyword evidence="3" id="KW-1003">Cell membrane</keyword>
<dbReference type="OrthoDB" id="9783047at2"/>
<evidence type="ECO:0000256" key="3">
    <source>
        <dbReference type="ARBA" id="ARBA00022475"/>
    </source>
</evidence>
<dbReference type="Gene3D" id="2.40.50.100">
    <property type="match status" value="1"/>
</dbReference>
<evidence type="ECO:0000259" key="8">
    <source>
        <dbReference type="Pfam" id="PF25944"/>
    </source>
</evidence>
<dbReference type="InterPro" id="IPR058626">
    <property type="entry name" value="MdtA-like_b-barrel"/>
</dbReference>
<keyword evidence="5" id="KW-0472">Membrane</keyword>
<dbReference type="NCBIfam" id="TIGR01730">
    <property type="entry name" value="RND_mfp"/>
    <property type="match status" value="1"/>
</dbReference>
<sequence length="412" mass="44499">MNQDFEPRSGKSSTGNSGRISWQWPVIVLLTAVATGYSIWRPDSAGEARGEARADKRDQNPMAVSTASVKQGEMPIFLEGLGTVTPLRTVTLHSRVDGELVRVAFSEGQQVKQGEVLAEIDPRAFQVQLQQAQGQLLHDEALLKNAEIDLARYQTLLEQDSIAAQQVATQEALVKQYRGTVEVDRAQVENAKLQLSYTKITAPLSGRVGLRLVDQGNLVHANDSNGLMVITQLQPITVVFTLPEDRVQAVMQRWHAAGMLPIEAYDRAGQQRLAGGRLLALDNQIDPTTGTFKLKAQFDNTDKALFPNQFVNIKMKLDSLPTATLVPTAAIQQGAAGSFVYVVKDDNTVTVSAVKLGPGLAETVAVLEGLTPGQQVVIDGADKLREGGRVKVIPADGRPAANESPIQQADPS</sequence>
<reference key="2">
    <citation type="submission" date="2011-05" db="EMBL/GenBank/DDBJ databases">
        <title>Complete genome sequence of the aerobic marine methanotroph Methylomonas methanica MC09.</title>
        <authorList>
            <person name="Boden R."/>
            <person name="Cunliffe M."/>
            <person name="Scanlan J."/>
            <person name="Moussard H."/>
            <person name="Kits K.D."/>
            <person name="Klotz M."/>
            <person name="Jetten M."/>
            <person name="Vuilleumier S."/>
            <person name="Han J."/>
            <person name="Peters L."/>
            <person name="Mikhailova N."/>
            <person name="Teshima H."/>
            <person name="Tapia R."/>
            <person name="Kyrpides N."/>
            <person name="Ivanova N."/>
            <person name="Pagani I."/>
            <person name="Cheng J.-F."/>
            <person name="Goodwin L."/>
            <person name="Han C."/>
            <person name="Hauser L."/>
            <person name="Land M."/>
            <person name="Lapidus A."/>
            <person name="Lucas S."/>
            <person name="Pitluck S."/>
            <person name="Woyke T."/>
            <person name="Stein L.Y."/>
            <person name="Murrell C."/>
        </authorList>
    </citation>
    <scope>NUCLEOTIDE SEQUENCE</scope>
    <source>
        <strain>MC09</strain>
    </source>
</reference>
<dbReference type="RefSeq" id="WP_013818217.1">
    <property type="nucleotide sequence ID" value="NC_015572.1"/>
</dbReference>
<dbReference type="InterPro" id="IPR058637">
    <property type="entry name" value="YknX-like_C"/>
</dbReference>
<dbReference type="GO" id="GO:0015562">
    <property type="term" value="F:efflux transmembrane transporter activity"/>
    <property type="evidence" value="ECO:0007669"/>
    <property type="project" value="TreeGrafter"/>
</dbReference>
<dbReference type="PANTHER" id="PTHR30469">
    <property type="entry name" value="MULTIDRUG RESISTANCE PROTEIN MDTA"/>
    <property type="match status" value="1"/>
</dbReference>
<dbReference type="InterPro" id="IPR058625">
    <property type="entry name" value="MdtA-like_BSH"/>
</dbReference>
<dbReference type="eggNOG" id="COG0845">
    <property type="taxonomic scope" value="Bacteria"/>
</dbReference>
<dbReference type="Pfam" id="PF25917">
    <property type="entry name" value="BSH_RND"/>
    <property type="match status" value="1"/>
</dbReference>
<feature type="domain" description="Multidrug resistance protein MdtA-like beta-barrel" evidence="8">
    <location>
        <begin position="235"/>
        <end position="318"/>
    </location>
</feature>
<dbReference type="HOGENOM" id="CLU_018816_2_0_6"/>
<evidence type="ECO:0000259" key="9">
    <source>
        <dbReference type="Pfam" id="PF25989"/>
    </source>
</evidence>
<evidence type="ECO:0000313" key="10">
    <source>
        <dbReference type="EMBL" id="AEF99961.1"/>
    </source>
</evidence>
<dbReference type="Pfam" id="PF25989">
    <property type="entry name" value="YknX_C"/>
    <property type="match status" value="1"/>
</dbReference>
<dbReference type="Pfam" id="PF25876">
    <property type="entry name" value="HH_MFP_RND"/>
    <property type="match status" value="1"/>
</dbReference>
<dbReference type="GO" id="GO:1990281">
    <property type="term" value="C:efflux pump complex"/>
    <property type="evidence" value="ECO:0007669"/>
    <property type="project" value="TreeGrafter"/>
</dbReference>
<dbReference type="Proteomes" id="UP000008888">
    <property type="component" value="Chromosome"/>
</dbReference>
<evidence type="ECO:0000259" key="7">
    <source>
        <dbReference type="Pfam" id="PF25917"/>
    </source>
</evidence>
<evidence type="ECO:0000256" key="2">
    <source>
        <dbReference type="ARBA" id="ARBA00009477"/>
    </source>
</evidence>
<accession>F9ZZZ3</accession>
<feature type="domain" description="Multidrug resistance protein MdtA-like barrel-sandwich hybrid" evidence="7">
    <location>
        <begin position="88"/>
        <end position="231"/>
    </location>
</feature>
<comment type="similarity">
    <text evidence="2">Belongs to the membrane fusion protein (MFP) (TC 8.A.1) family.</text>
</comment>
<reference evidence="10 11" key="1">
    <citation type="journal article" date="2011" name="J. Bacteriol.">
        <title>Complete Genome Sequence of the Aerobic Marine Methanotroph Methylomonas methanica MC09.</title>
        <authorList>
            <person name="Boden R."/>
            <person name="Cunliffe M."/>
            <person name="Scanlan J."/>
            <person name="Moussard H."/>
            <person name="Kits K.D."/>
            <person name="Klotz M.G."/>
            <person name="Jetten M.S."/>
            <person name="Vuilleumier S."/>
            <person name="Han J."/>
            <person name="Peters L."/>
            <person name="Mikhailova N."/>
            <person name="Teshima H."/>
            <person name="Tapia R."/>
            <person name="Kyrpides N."/>
            <person name="Ivanova N."/>
            <person name="Pagani I."/>
            <person name="Cheng J.F."/>
            <person name="Goodwin L."/>
            <person name="Han C."/>
            <person name="Hauser L."/>
            <person name="Land M.L."/>
            <person name="Lapidus A."/>
            <person name="Lucas S."/>
            <person name="Pitluck S."/>
            <person name="Woyke T."/>
            <person name="Stein L."/>
            <person name="Murrell J.C."/>
        </authorList>
    </citation>
    <scope>NUCLEOTIDE SEQUENCE [LARGE SCALE GENOMIC DNA]</scope>
    <source>
        <strain evidence="10 11">MC09</strain>
    </source>
</reference>
<dbReference type="Pfam" id="PF25944">
    <property type="entry name" value="Beta-barrel_RND"/>
    <property type="match status" value="1"/>
</dbReference>
<keyword evidence="11" id="KW-1185">Reference proteome</keyword>
<evidence type="ECO:0000256" key="5">
    <source>
        <dbReference type="ARBA" id="ARBA00023136"/>
    </source>
</evidence>
<dbReference type="KEGG" id="mmt:Metme_1540"/>
<gene>
    <name evidence="10" type="ordered locus">Metme_1540</name>
</gene>
<dbReference type="STRING" id="857087.Metme_1540"/>
<feature type="domain" description="Multidrug resistance protein MdtA-like alpha-helical hairpin" evidence="6">
    <location>
        <begin position="128"/>
        <end position="198"/>
    </location>
</feature>
<dbReference type="SUPFAM" id="SSF111369">
    <property type="entry name" value="HlyD-like secretion proteins"/>
    <property type="match status" value="1"/>
</dbReference>
<dbReference type="AlphaFoldDB" id="F9ZZZ3"/>
<comment type="subcellular location">
    <subcellularLocation>
        <location evidence="1">Cell membrane</location>
    </subcellularLocation>
</comment>
<evidence type="ECO:0000256" key="4">
    <source>
        <dbReference type="ARBA" id="ARBA00022519"/>
    </source>
</evidence>
<organism evidence="10 11">
    <name type="scientific">Methylomonas methanica (strain DSM 25384 / MC09)</name>
    <dbReference type="NCBI Taxonomy" id="857087"/>
    <lineage>
        <taxon>Bacteria</taxon>
        <taxon>Pseudomonadati</taxon>
        <taxon>Pseudomonadota</taxon>
        <taxon>Gammaproteobacteria</taxon>
        <taxon>Methylococcales</taxon>
        <taxon>Methylococcaceae</taxon>
        <taxon>Methylomonas</taxon>
    </lineage>
</organism>
<dbReference type="InterPro" id="IPR058624">
    <property type="entry name" value="MdtA-like_HH"/>
</dbReference>
<keyword evidence="4" id="KW-0997">Cell inner membrane</keyword>
<evidence type="ECO:0000313" key="11">
    <source>
        <dbReference type="Proteomes" id="UP000008888"/>
    </source>
</evidence>
<dbReference type="NCBIfam" id="NF008589">
    <property type="entry name" value="PRK11556.1"/>
    <property type="match status" value="1"/>
</dbReference>
<evidence type="ECO:0000256" key="1">
    <source>
        <dbReference type="ARBA" id="ARBA00004236"/>
    </source>
</evidence>
<dbReference type="Gene3D" id="2.40.30.170">
    <property type="match status" value="1"/>
</dbReference>
<name>F9ZZZ3_METMM</name>
<dbReference type="PANTHER" id="PTHR30469:SF12">
    <property type="entry name" value="MULTIDRUG RESISTANCE PROTEIN MDTA"/>
    <property type="match status" value="1"/>
</dbReference>
<dbReference type="Gene3D" id="2.40.420.20">
    <property type="match status" value="1"/>
</dbReference>
<reference evidence="11" key="3">
    <citation type="submission" date="2011-05" db="EMBL/GenBank/DDBJ databases">
        <title>Complete sequence of Methylomonas methanica MC09.</title>
        <authorList>
            <consortium name="US DOE Joint Genome Institute"/>
            <person name="Lucas S."/>
            <person name="Han J."/>
            <person name="Lapidus A."/>
            <person name="Cheng J.-F."/>
            <person name="Goodwin L."/>
            <person name="Pitluck S."/>
            <person name="Peters L."/>
            <person name="Mikhailova N."/>
            <person name="Teshima H."/>
            <person name="Han C."/>
            <person name="Tapia R."/>
            <person name="Land M."/>
            <person name="Hauser L."/>
            <person name="Kyrpides N."/>
            <person name="Ivanova N."/>
            <person name="Pagani I."/>
            <person name="Stein L."/>
            <person name="Woyke T."/>
        </authorList>
    </citation>
    <scope>NUCLEOTIDE SEQUENCE [LARGE SCALE GENOMIC DNA]</scope>
    <source>
        <strain evidence="11">MC09</strain>
    </source>
</reference>
<dbReference type="EMBL" id="CP002738">
    <property type="protein sequence ID" value="AEF99961.1"/>
    <property type="molecule type" value="Genomic_DNA"/>
</dbReference>
<protein>
    <submittedName>
        <fullName evidence="10">Efflux transporter, RND family, MFP subunit</fullName>
    </submittedName>
</protein>
<feature type="domain" description="YknX-like C-terminal permuted SH3-like" evidence="9">
    <location>
        <begin position="325"/>
        <end position="392"/>
    </location>
</feature>